<sequence length="94" mass="9894">MSFGAVAPWVSLVAGGAGSPVGAHQRWMICLAILIMSSLTILLKTGDAWLHWGNPIPINRGFNRGSDSSNGSDGLSSLNLHAGHGIQAQFKIKK</sequence>
<dbReference type="GeneID" id="37194517"/>
<name>A0A395HRX4_ASPHC</name>
<gene>
    <name evidence="1" type="ORF">BO97DRAFT_161276</name>
</gene>
<accession>A0A395HRX4</accession>
<proteinExistence type="predicted"/>
<dbReference type="EMBL" id="KZ824302">
    <property type="protein sequence ID" value="RAL09608.1"/>
    <property type="molecule type" value="Genomic_DNA"/>
</dbReference>
<dbReference type="Proteomes" id="UP000248961">
    <property type="component" value="Unassembled WGS sequence"/>
</dbReference>
<organism evidence="1 2">
    <name type="scientific">Aspergillus homomorphus (strain CBS 101889)</name>
    <dbReference type="NCBI Taxonomy" id="1450537"/>
    <lineage>
        <taxon>Eukaryota</taxon>
        <taxon>Fungi</taxon>
        <taxon>Dikarya</taxon>
        <taxon>Ascomycota</taxon>
        <taxon>Pezizomycotina</taxon>
        <taxon>Eurotiomycetes</taxon>
        <taxon>Eurotiomycetidae</taxon>
        <taxon>Eurotiales</taxon>
        <taxon>Aspergillaceae</taxon>
        <taxon>Aspergillus</taxon>
        <taxon>Aspergillus subgen. Circumdati</taxon>
    </lineage>
</organism>
<protein>
    <submittedName>
        <fullName evidence="1">Uncharacterized protein</fullName>
    </submittedName>
</protein>
<evidence type="ECO:0000313" key="2">
    <source>
        <dbReference type="Proteomes" id="UP000248961"/>
    </source>
</evidence>
<dbReference type="RefSeq" id="XP_025548762.1">
    <property type="nucleotide sequence ID" value="XM_025690228.1"/>
</dbReference>
<keyword evidence="2" id="KW-1185">Reference proteome</keyword>
<dbReference type="AlphaFoldDB" id="A0A395HRX4"/>
<evidence type="ECO:0000313" key="1">
    <source>
        <dbReference type="EMBL" id="RAL09608.1"/>
    </source>
</evidence>
<reference evidence="1 2" key="1">
    <citation type="submission" date="2018-02" db="EMBL/GenBank/DDBJ databases">
        <title>The genomes of Aspergillus section Nigri reveals drivers in fungal speciation.</title>
        <authorList>
            <consortium name="DOE Joint Genome Institute"/>
            <person name="Vesth T.C."/>
            <person name="Nybo J."/>
            <person name="Theobald S."/>
            <person name="Brandl J."/>
            <person name="Frisvad J.C."/>
            <person name="Nielsen K.F."/>
            <person name="Lyhne E.K."/>
            <person name="Kogle M.E."/>
            <person name="Kuo A."/>
            <person name="Riley R."/>
            <person name="Clum A."/>
            <person name="Nolan M."/>
            <person name="Lipzen A."/>
            <person name="Salamov A."/>
            <person name="Henrissat B."/>
            <person name="Wiebenga A."/>
            <person name="De vries R.P."/>
            <person name="Grigoriev I.V."/>
            <person name="Mortensen U.H."/>
            <person name="Andersen M.R."/>
            <person name="Baker S.E."/>
        </authorList>
    </citation>
    <scope>NUCLEOTIDE SEQUENCE [LARGE SCALE GENOMIC DNA]</scope>
    <source>
        <strain evidence="1 2">CBS 101889</strain>
    </source>
</reference>
<dbReference type="VEuPathDB" id="FungiDB:BO97DRAFT_161276"/>